<protein>
    <submittedName>
        <fullName evidence="2">Uncharacterized protein</fullName>
    </submittedName>
</protein>
<proteinExistence type="predicted"/>
<gene>
    <name evidence="2" type="ORF">D3880_05450</name>
</gene>
<organism evidence="2 3">
    <name type="scientific">Pseudomonas cavernae</name>
    <dbReference type="NCBI Taxonomy" id="2320867"/>
    <lineage>
        <taxon>Bacteria</taxon>
        <taxon>Pseudomonadati</taxon>
        <taxon>Pseudomonadota</taxon>
        <taxon>Gammaproteobacteria</taxon>
        <taxon>Pseudomonadales</taxon>
        <taxon>Pseudomonadaceae</taxon>
        <taxon>Pseudomonas</taxon>
    </lineage>
</organism>
<sequence>MSVKPILGLLLVAVMGVAMPTPAAADHWRDERGYGRDDDWEDEFRDGPCRVKRESDDGEYKEEIKCPNGRGAWWPRGRWKDEYWDGDCKVKIEAKRDEYKKEVKCDDDD</sequence>
<dbReference type="KEGG" id="pcav:D3880_05450"/>
<evidence type="ECO:0000313" key="3">
    <source>
        <dbReference type="Proteomes" id="UP000265560"/>
    </source>
</evidence>
<dbReference type="EMBL" id="CP032419">
    <property type="protein sequence ID" value="AYC31859.1"/>
    <property type="molecule type" value="Genomic_DNA"/>
</dbReference>
<accession>A0A385YY59</accession>
<keyword evidence="3" id="KW-1185">Reference proteome</keyword>
<name>A0A385YY59_9PSED</name>
<keyword evidence="1" id="KW-0732">Signal</keyword>
<evidence type="ECO:0000313" key="2">
    <source>
        <dbReference type="EMBL" id="AYC31859.1"/>
    </source>
</evidence>
<dbReference type="OrthoDB" id="6931506at2"/>
<feature type="chain" id="PRO_5017227703" evidence="1">
    <location>
        <begin position="26"/>
        <end position="109"/>
    </location>
</feature>
<evidence type="ECO:0000256" key="1">
    <source>
        <dbReference type="SAM" id="SignalP"/>
    </source>
</evidence>
<dbReference type="RefSeq" id="WP_119892482.1">
    <property type="nucleotide sequence ID" value="NZ_CP032419.1"/>
</dbReference>
<reference evidence="3" key="1">
    <citation type="submission" date="2018-09" db="EMBL/GenBank/DDBJ databases">
        <authorList>
            <person name="Zhu H."/>
        </authorList>
    </citation>
    <scope>NUCLEOTIDE SEQUENCE [LARGE SCALE GENOMIC DNA]</scope>
    <source>
        <strain evidence="3">K2W31S-8</strain>
    </source>
</reference>
<dbReference type="Proteomes" id="UP000265560">
    <property type="component" value="Chromosome"/>
</dbReference>
<dbReference type="AlphaFoldDB" id="A0A385YY59"/>
<feature type="signal peptide" evidence="1">
    <location>
        <begin position="1"/>
        <end position="25"/>
    </location>
</feature>